<reference evidence="1 2" key="1">
    <citation type="journal article" date="2018" name="Proc. R. Soc. B">
        <title>A non-coding region near Follistatin controls head colour polymorphism in the Gouldian finch.</title>
        <authorList>
            <person name="Toomey M.B."/>
            <person name="Marques C.I."/>
            <person name="Andrade P."/>
            <person name="Araujo P.M."/>
            <person name="Sabatino S."/>
            <person name="Gazda M.A."/>
            <person name="Afonso S."/>
            <person name="Lopes R.J."/>
            <person name="Corbo J.C."/>
            <person name="Carneiro M."/>
        </authorList>
    </citation>
    <scope>NUCLEOTIDE SEQUENCE [LARGE SCALE GENOMIC DNA]</scope>
    <source>
        <strain evidence="1">Red01</strain>
        <tissue evidence="1">Muscle</tissue>
    </source>
</reference>
<evidence type="ECO:0000313" key="2">
    <source>
        <dbReference type="Proteomes" id="UP000276834"/>
    </source>
</evidence>
<keyword evidence="2" id="KW-1185">Reference proteome</keyword>
<gene>
    <name evidence="1" type="ORF">DV515_00018002</name>
</gene>
<name>A0A3L8Q8Q5_CHLGU</name>
<protein>
    <submittedName>
        <fullName evidence="1">Uncharacterized protein</fullName>
    </submittedName>
</protein>
<dbReference type="AlphaFoldDB" id="A0A3L8Q8Q5"/>
<dbReference type="EMBL" id="QUSF01002158">
    <property type="protein sequence ID" value="RLV63700.1"/>
    <property type="molecule type" value="Genomic_DNA"/>
</dbReference>
<evidence type="ECO:0000313" key="1">
    <source>
        <dbReference type="EMBL" id="RLV63700.1"/>
    </source>
</evidence>
<sequence>MYFGQKKSTCKTEERKCKSLLALLKYSMSLKLDGSMADDLSAFICKGNLLSGGESKPLSPSSLWNYLIFCLSIHNILIDA</sequence>
<proteinExistence type="predicted"/>
<organism evidence="1 2">
    <name type="scientific">Chloebia gouldiae</name>
    <name type="common">Gouldian finch</name>
    <name type="synonym">Erythrura gouldiae</name>
    <dbReference type="NCBI Taxonomy" id="44316"/>
    <lineage>
        <taxon>Eukaryota</taxon>
        <taxon>Metazoa</taxon>
        <taxon>Chordata</taxon>
        <taxon>Craniata</taxon>
        <taxon>Vertebrata</taxon>
        <taxon>Euteleostomi</taxon>
        <taxon>Archelosauria</taxon>
        <taxon>Archosauria</taxon>
        <taxon>Dinosauria</taxon>
        <taxon>Saurischia</taxon>
        <taxon>Theropoda</taxon>
        <taxon>Coelurosauria</taxon>
        <taxon>Aves</taxon>
        <taxon>Neognathae</taxon>
        <taxon>Neoaves</taxon>
        <taxon>Telluraves</taxon>
        <taxon>Australaves</taxon>
        <taxon>Passeriformes</taxon>
        <taxon>Passeroidea</taxon>
        <taxon>Passeridae</taxon>
        <taxon>Chloebia</taxon>
    </lineage>
</organism>
<accession>A0A3L8Q8Q5</accession>
<dbReference type="Proteomes" id="UP000276834">
    <property type="component" value="Unassembled WGS sequence"/>
</dbReference>
<comment type="caution">
    <text evidence="1">The sequence shown here is derived from an EMBL/GenBank/DDBJ whole genome shotgun (WGS) entry which is preliminary data.</text>
</comment>